<dbReference type="Proteomes" id="UP000749010">
    <property type="component" value="Unassembled WGS sequence"/>
</dbReference>
<sequence>MTKYWLALLGTVVVWPTVVIAQERLPHPVVSTGQRLCYDDYRENAFLPAGRWFNGEDAKNITRSMRYALGTDGLCLLDLSRQSEANRSRIAPFLNTKYFAFAYGFPEEGERSTDSQSSSATLYADHGSKLIG</sequence>
<dbReference type="RefSeq" id="WP_169066734.1">
    <property type="nucleotide sequence ID" value="NZ_SPMY01000029.1"/>
</dbReference>
<evidence type="ECO:0000256" key="1">
    <source>
        <dbReference type="SAM" id="MobiDB-lite"/>
    </source>
</evidence>
<evidence type="ECO:0000313" key="2">
    <source>
        <dbReference type="EMBL" id="NMQ28283.1"/>
    </source>
</evidence>
<proteinExistence type="predicted"/>
<feature type="region of interest" description="Disordered" evidence="1">
    <location>
        <begin position="108"/>
        <end position="132"/>
    </location>
</feature>
<accession>A0ABX1TYG8</accession>
<keyword evidence="3" id="KW-1185">Reference proteome</keyword>
<organism evidence="2 3">
    <name type="scientific">Candidatus Accumulibacter phosphatis</name>
    <dbReference type="NCBI Taxonomy" id="327160"/>
    <lineage>
        <taxon>Bacteria</taxon>
        <taxon>Pseudomonadati</taxon>
        <taxon>Pseudomonadota</taxon>
        <taxon>Betaproteobacteria</taxon>
        <taxon>Candidatus Accumulibacter</taxon>
    </lineage>
</organism>
<name>A0ABX1TYG8_9PROT</name>
<comment type="caution">
    <text evidence="2">The sequence shown here is derived from an EMBL/GenBank/DDBJ whole genome shotgun (WGS) entry which is preliminary data.</text>
</comment>
<gene>
    <name evidence="2" type="ORF">E4Q23_11275</name>
</gene>
<protein>
    <submittedName>
        <fullName evidence="2">Uncharacterized protein</fullName>
    </submittedName>
</protein>
<dbReference type="EMBL" id="SPMY01000029">
    <property type="protein sequence ID" value="NMQ28283.1"/>
    <property type="molecule type" value="Genomic_DNA"/>
</dbReference>
<reference evidence="2 3" key="1">
    <citation type="submission" date="2019-03" db="EMBL/GenBank/DDBJ databases">
        <title>Metabolic reconstructions from genomes of highly enriched 'Candidatus Accumulibacter' and 'Candidatus Competibacter' bioreactor populations.</title>
        <authorList>
            <person name="Annavajhala M.K."/>
            <person name="Welles L."/>
            <person name="Abbas B."/>
            <person name="Sorokin D."/>
            <person name="Park H."/>
            <person name="Van Loosdrecht M."/>
            <person name="Chandran K."/>
        </authorList>
    </citation>
    <scope>NUCLEOTIDE SEQUENCE [LARGE SCALE GENOMIC DNA]</scope>
    <source>
        <strain evidence="2 3">SBR_S</strain>
    </source>
</reference>
<evidence type="ECO:0000313" key="3">
    <source>
        <dbReference type="Proteomes" id="UP000749010"/>
    </source>
</evidence>